<dbReference type="EMBL" id="CP159258">
    <property type="protein sequence ID" value="XCG74870.1"/>
    <property type="molecule type" value="Genomic_DNA"/>
</dbReference>
<organism evidence="1">
    <name type="scientific">Pseudomonas sp. MYb327</name>
    <dbReference type="NCBI Taxonomy" id="2745230"/>
    <lineage>
        <taxon>Bacteria</taxon>
        <taxon>Pseudomonadati</taxon>
        <taxon>Pseudomonadota</taxon>
        <taxon>Gammaproteobacteria</taxon>
        <taxon>Pseudomonadales</taxon>
        <taxon>Pseudomonadaceae</taxon>
        <taxon>Pseudomonas</taxon>
    </lineage>
</organism>
<gene>
    <name evidence="1" type="ORF">ABVN21_01915</name>
</gene>
<name>A0AAU8E5R3_9PSED</name>
<evidence type="ECO:0000313" key="1">
    <source>
        <dbReference type="EMBL" id="XCG74870.1"/>
    </source>
</evidence>
<reference evidence="1" key="1">
    <citation type="submission" date="2024-06" db="EMBL/GenBank/DDBJ databases">
        <title>The Caenorhabditis elegans bacterial microbiome influences microsporidia infection through nutrient limitation and inhibiting parasite invasion.</title>
        <authorList>
            <person name="Tamim El Jarkass H."/>
            <person name="Castelblanco S."/>
            <person name="Kaur M."/>
            <person name="Wan Y.C."/>
            <person name="Ellis A.E."/>
            <person name="Sheldon R.D."/>
            <person name="Lien E.C."/>
            <person name="Burton N.O."/>
            <person name="Wright G.D."/>
            <person name="Reinke A.W."/>
        </authorList>
    </citation>
    <scope>NUCLEOTIDE SEQUENCE</scope>
    <source>
        <strain evidence="1">MYb327</strain>
    </source>
</reference>
<sequence>MSHNIEVEFLFKRLTDFQLLRIVRAQKHAYVAWITAYLSDVFISNRVAYGVTFAHTLRDTNVRYADGHFIRTAAIRSVCKEGRFWVVSTSDARYVITSFKKDVGRASFHTLLRSSVEGFRTP</sequence>
<protein>
    <submittedName>
        <fullName evidence="1">Uncharacterized protein</fullName>
    </submittedName>
</protein>
<accession>A0AAU8E5R3</accession>
<proteinExistence type="predicted"/>
<dbReference type="AlphaFoldDB" id="A0AAU8E5R3"/>
<dbReference type="RefSeq" id="WP_339555538.1">
    <property type="nucleotide sequence ID" value="NZ_CP159258.1"/>
</dbReference>